<dbReference type="SUPFAM" id="SSF50129">
    <property type="entry name" value="GroES-like"/>
    <property type="match status" value="1"/>
</dbReference>
<evidence type="ECO:0008006" key="8">
    <source>
        <dbReference type="Google" id="ProtNLM"/>
    </source>
</evidence>
<dbReference type="GO" id="GO:0046872">
    <property type="term" value="F:metal ion binding"/>
    <property type="evidence" value="ECO:0007669"/>
    <property type="project" value="UniProtKB-KW"/>
</dbReference>
<keyword evidence="3" id="KW-0479">Metal-binding</keyword>
<evidence type="ECO:0000256" key="2">
    <source>
        <dbReference type="ARBA" id="ARBA00008072"/>
    </source>
</evidence>
<keyword evidence="5" id="KW-0560">Oxidoreductase</keyword>
<comment type="similarity">
    <text evidence="2">Belongs to the zinc-containing alcohol dehydrogenase family.</text>
</comment>
<name>A0A9D6UXH1_9BACT</name>
<dbReference type="PANTHER" id="PTHR43350:SF19">
    <property type="entry name" value="D-GULOSIDE 3-DEHYDROGENASE"/>
    <property type="match status" value="1"/>
</dbReference>
<proteinExistence type="inferred from homology"/>
<evidence type="ECO:0000256" key="1">
    <source>
        <dbReference type="ARBA" id="ARBA00001947"/>
    </source>
</evidence>
<accession>A0A9D6UXH1</accession>
<sequence>MKQIFVSGGGQIEIFDVPVPGRLRNSVLVRNAFSAISSGTEGASVSSKSGLLGIYEKARSSKDAVDKVWNLIQTKGPVMAFEAVQRKLSDYSLMGYSSAGTVMEVDNQSVPFKPGDRVACMGAGLANHAEYAAVPRNLVARVPVGVPLEEAAFGALACIALQGIRRLELTPGERIGVLGLGLIGQICVRIANALGYKTFGIDLSKKRAEMAAAIDGITAWSSATEDSLGKVLQLTAGRGLDGVVVCAATSRYEPINLSFDLCRKICKGQYRKDARRLE</sequence>
<dbReference type="Proteomes" id="UP000807825">
    <property type="component" value="Unassembled WGS sequence"/>
</dbReference>
<evidence type="ECO:0000256" key="4">
    <source>
        <dbReference type="ARBA" id="ARBA00022833"/>
    </source>
</evidence>
<dbReference type="Gene3D" id="3.40.50.720">
    <property type="entry name" value="NAD(P)-binding Rossmann-like Domain"/>
    <property type="match status" value="1"/>
</dbReference>
<dbReference type="SUPFAM" id="SSF51735">
    <property type="entry name" value="NAD(P)-binding Rossmann-fold domains"/>
    <property type="match status" value="1"/>
</dbReference>
<dbReference type="EMBL" id="JACRDE010000054">
    <property type="protein sequence ID" value="MBI5248226.1"/>
    <property type="molecule type" value="Genomic_DNA"/>
</dbReference>
<evidence type="ECO:0000313" key="7">
    <source>
        <dbReference type="Proteomes" id="UP000807825"/>
    </source>
</evidence>
<evidence type="ECO:0000256" key="3">
    <source>
        <dbReference type="ARBA" id="ARBA00022723"/>
    </source>
</evidence>
<comment type="cofactor">
    <cofactor evidence="1">
        <name>Zn(2+)</name>
        <dbReference type="ChEBI" id="CHEBI:29105"/>
    </cofactor>
</comment>
<dbReference type="AlphaFoldDB" id="A0A9D6UXH1"/>
<comment type="caution">
    <text evidence="6">The sequence shown here is derived from an EMBL/GenBank/DDBJ whole genome shotgun (WGS) entry which is preliminary data.</text>
</comment>
<evidence type="ECO:0000256" key="5">
    <source>
        <dbReference type="ARBA" id="ARBA00023002"/>
    </source>
</evidence>
<dbReference type="Gene3D" id="3.90.180.10">
    <property type="entry name" value="Medium-chain alcohol dehydrogenases, catalytic domain"/>
    <property type="match status" value="1"/>
</dbReference>
<dbReference type="InterPro" id="IPR036291">
    <property type="entry name" value="NAD(P)-bd_dom_sf"/>
</dbReference>
<dbReference type="InterPro" id="IPR011032">
    <property type="entry name" value="GroES-like_sf"/>
</dbReference>
<reference evidence="6" key="1">
    <citation type="submission" date="2020-07" db="EMBL/GenBank/DDBJ databases">
        <title>Huge and variable diversity of episymbiotic CPR bacteria and DPANN archaea in groundwater ecosystems.</title>
        <authorList>
            <person name="He C.Y."/>
            <person name="Keren R."/>
            <person name="Whittaker M."/>
            <person name="Farag I.F."/>
            <person name="Doudna J."/>
            <person name="Cate J.H.D."/>
            <person name="Banfield J.F."/>
        </authorList>
    </citation>
    <scope>NUCLEOTIDE SEQUENCE</scope>
    <source>
        <strain evidence="6">NC_groundwater_1664_Pr3_B-0.1um_52_9</strain>
    </source>
</reference>
<dbReference type="PANTHER" id="PTHR43350">
    <property type="entry name" value="NAD-DEPENDENT ALCOHOL DEHYDROGENASE"/>
    <property type="match status" value="1"/>
</dbReference>
<protein>
    <recommendedName>
        <fullName evidence="8">Oxidoreductase</fullName>
    </recommendedName>
</protein>
<evidence type="ECO:0000313" key="6">
    <source>
        <dbReference type="EMBL" id="MBI5248226.1"/>
    </source>
</evidence>
<gene>
    <name evidence="6" type="ORF">HY912_01915</name>
</gene>
<organism evidence="6 7">
    <name type="scientific">Desulfomonile tiedjei</name>
    <dbReference type="NCBI Taxonomy" id="2358"/>
    <lineage>
        <taxon>Bacteria</taxon>
        <taxon>Pseudomonadati</taxon>
        <taxon>Thermodesulfobacteriota</taxon>
        <taxon>Desulfomonilia</taxon>
        <taxon>Desulfomonilales</taxon>
        <taxon>Desulfomonilaceae</taxon>
        <taxon>Desulfomonile</taxon>
    </lineage>
</organism>
<dbReference type="CDD" id="cd08255">
    <property type="entry name" value="2-desacetyl-2-hydroxyethyl_bacteriochlorophyllide_like"/>
    <property type="match status" value="1"/>
</dbReference>
<dbReference type="GO" id="GO:0016491">
    <property type="term" value="F:oxidoreductase activity"/>
    <property type="evidence" value="ECO:0007669"/>
    <property type="project" value="UniProtKB-KW"/>
</dbReference>
<keyword evidence="4" id="KW-0862">Zinc</keyword>